<reference evidence="5" key="1">
    <citation type="submission" date="2022-11" db="UniProtKB">
        <authorList>
            <consortium name="EnsemblMetazoa"/>
        </authorList>
    </citation>
    <scope>IDENTIFICATION</scope>
</reference>
<protein>
    <recommendedName>
        <fullName evidence="1">gamma-glutamylcyclotransferase</fullName>
        <ecNumber evidence="1">4.3.2.9</ecNumber>
    </recommendedName>
</protein>
<name>A0A913XIQ3_EXADI</name>
<evidence type="ECO:0000313" key="6">
    <source>
        <dbReference type="Proteomes" id="UP000887567"/>
    </source>
</evidence>
<dbReference type="EnsemblMetazoa" id="XM_021049285.2">
    <property type="protein sequence ID" value="XP_020904944.1"/>
    <property type="gene ID" value="LOC110243206"/>
</dbReference>
<feature type="active site" description="Proton acceptor" evidence="3">
    <location>
        <position position="82"/>
    </location>
</feature>
<dbReference type="SUPFAM" id="SSF110857">
    <property type="entry name" value="Gamma-glutamyl cyclotransferase-like"/>
    <property type="match status" value="1"/>
</dbReference>
<dbReference type="CDD" id="cd06661">
    <property type="entry name" value="GGCT_like"/>
    <property type="match status" value="1"/>
</dbReference>
<evidence type="ECO:0000256" key="4">
    <source>
        <dbReference type="PIRSR" id="PIRSR617939-2"/>
    </source>
</evidence>
<dbReference type="RefSeq" id="XP_020904944.1">
    <property type="nucleotide sequence ID" value="XM_021049285.2"/>
</dbReference>
<dbReference type="GeneID" id="110243206"/>
<dbReference type="Gene3D" id="3.10.490.10">
    <property type="entry name" value="Gamma-glutamyl cyclotransferase-like"/>
    <property type="match status" value="1"/>
</dbReference>
<dbReference type="InterPro" id="IPR017939">
    <property type="entry name" value="G-Glutamylcylcotransferase"/>
</dbReference>
<evidence type="ECO:0000256" key="3">
    <source>
        <dbReference type="PIRSR" id="PIRSR617939-1"/>
    </source>
</evidence>
<evidence type="ECO:0000313" key="5">
    <source>
        <dbReference type="EnsemblMetazoa" id="XP_020904944.1"/>
    </source>
</evidence>
<dbReference type="InterPro" id="IPR013024">
    <property type="entry name" value="GGCT-like"/>
</dbReference>
<keyword evidence="2" id="KW-0456">Lyase</keyword>
<dbReference type="Proteomes" id="UP000887567">
    <property type="component" value="Unplaced"/>
</dbReference>
<feature type="binding site" evidence="4">
    <location>
        <begin position="8"/>
        <end position="13"/>
    </location>
    <ligand>
        <name>substrate</name>
    </ligand>
</feature>
<dbReference type="PANTHER" id="PTHR12935:SF0">
    <property type="entry name" value="GAMMA-GLUTAMYLCYCLOTRANSFERASE"/>
    <property type="match status" value="1"/>
</dbReference>
<dbReference type="Pfam" id="PF13772">
    <property type="entry name" value="AIG2_2"/>
    <property type="match status" value="1"/>
</dbReference>
<dbReference type="InterPro" id="IPR036568">
    <property type="entry name" value="GGCT-like_sf"/>
</dbReference>
<organism evidence="5 6">
    <name type="scientific">Exaiptasia diaphana</name>
    <name type="common">Tropical sea anemone</name>
    <name type="synonym">Aiptasia pulchella</name>
    <dbReference type="NCBI Taxonomy" id="2652724"/>
    <lineage>
        <taxon>Eukaryota</taxon>
        <taxon>Metazoa</taxon>
        <taxon>Cnidaria</taxon>
        <taxon>Anthozoa</taxon>
        <taxon>Hexacorallia</taxon>
        <taxon>Actiniaria</taxon>
        <taxon>Aiptasiidae</taxon>
        <taxon>Exaiptasia</taxon>
    </lineage>
</organism>
<dbReference type="OrthoDB" id="2924818at2759"/>
<dbReference type="AlphaFoldDB" id="A0A913XIQ3"/>
<evidence type="ECO:0000256" key="1">
    <source>
        <dbReference type="ARBA" id="ARBA00012346"/>
    </source>
</evidence>
<dbReference type="GO" id="GO:0003839">
    <property type="term" value="F:gamma-glutamylcyclotransferase activity"/>
    <property type="evidence" value="ECO:0007669"/>
    <property type="project" value="UniProtKB-EC"/>
</dbReference>
<evidence type="ECO:0000256" key="2">
    <source>
        <dbReference type="ARBA" id="ARBA00023239"/>
    </source>
</evidence>
<dbReference type="EC" id="4.3.2.9" evidence="1"/>
<sequence>MEEEFEYYFAYGSNLNAERMKERQAVYTRREHAVLRGYKLEFAFNSGSGFGSATVVPEENSNVHGALYTLEKGGLAKLDIFEWVPRGGYERINVKVYRSNGEAVDCTAYVCTEKFFKLGLRPSKEYLGHLLKGKDLLPSSYYSFLENHECGN</sequence>
<dbReference type="PANTHER" id="PTHR12935">
    <property type="entry name" value="GAMMA-GLUTAMYLCYCLOTRANSFERASE"/>
    <property type="match status" value="1"/>
</dbReference>
<accession>A0A913XIQ3</accession>
<dbReference type="OMA" id="NMNPARV"/>
<proteinExistence type="predicted"/>
<feature type="binding site" evidence="4">
    <location>
        <position position="126"/>
    </location>
    <ligand>
        <name>substrate</name>
    </ligand>
</feature>
<keyword evidence="6" id="KW-1185">Reference proteome</keyword>
<dbReference type="KEGG" id="epa:110243206"/>